<comment type="catalytic activity">
    <reaction evidence="31">
        <text>hypotaurine + NADH + O2 + H(+) = taurine + NAD(+) + H2O</text>
        <dbReference type="Rhea" id="RHEA:74111"/>
        <dbReference type="ChEBI" id="CHEBI:15377"/>
        <dbReference type="ChEBI" id="CHEBI:15378"/>
        <dbReference type="ChEBI" id="CHEBI:15379"/>
        <dbReference type="ChEBI" id="CHEBI:57540"/>
        <dbReference type="ChEBI" id="CHEBI:57853"/>
        <dbReference type="ChEBI" id="CHEBI:57945"/>
        <dbReference type="ChEBI" id="CHEBI:507393"/>
        <dbReference type="EC" id="1.14.13.8"/>
    </reaction>
    <physiologicalReaction direction="left-to-right" evidence="31">
        <dbReference type="Rhea" id="RHEA:74112"/>
    </physiologicalReaction>
</comment>
<evidence type="ECO:0000256" key="26">
    <source>
        <dbReference type="ARBA" id="ARBA00034536"/>
    </source>
</evidence>
<dbReference type="GO" id="GO:0004499">
    <property type="term" value="F:N,N-dimethylaniline monooxygenase activity"/>
    <property type="evidence" value="ECO:0007669"/>
    <property type="project" value="InterPro"/>
</dbReference>
<dbReference type="EC" id="1.6.3.1" evidence="5"/>
<evidence type="ECO:0000256" key="43">
    <source>
        <dbReference type="ARBA" id="ARBA00049475"/>
    </source>
</evidence>
<comment type="catalytic activity">
    <reaction evidence="34">
        <text>sulcatone + NADPH + O2 + H(+) = 4-methylpent-3-en-1-yl acetate + NADP(+) + H2O</text>
        <dbReference type="Rhea" id="RHEA:54864"/>
        <dbReference type="ChEBI" id="CHEBI:15377"/>
        <dbReference type="ChEBI" id="CHEBI:15378"/>
        <dbReference type="ChEBI" id="CHEBI:15379"/>
        <dbReference type="ChEBI" id="CHEBI:16310"/>
        <dbReference type="ChEBI" id="CHEBI:57783"/>
        <dbReference type="ChEBI" id="CHEBI:58349"/>
        <dbReference type="ChEBI" id="CHEBI:138373"/>
    </reaction>
    <physiologicalReaction direction="left-to-right" evidence="34">
        <dbReference type="Rhea" id="RHEA:54865"/>
    </physiologicalReaction>
</comment>
<keyword evidence="8" id="KW-0488">Methylation</keyword>
<dbReference type="InterPro" id="IPR050346">
    <property type="entry name" value="FMO-like"/>
</dbReference>
<comment type="subcellular location">
    <subcellularLocation>
        <location evidence="2">Endoplasmic reticulum membrane</location>
        <topology evidence="2">Single-pass membrane protein</topology>
    </subcellularLocation>
    <subcellularLocation>
        <location evidence="3">Microsome membrane</location>
    </subcellularLocation>
</comment>
<keyword evidence="20" id="KW-0472">Membrane</keyword>
<dbReference type="Proteomes" id="UP000266673">
    <property type="component" value="Unassembled WGS sequence"/>
</dbReference>
<dbReference type="EMBL" id="QKWP01002775">
    <property type="protein sequence ID" value="RIB02200.1"/>
    <property type="molecule type" value="Genomic_DNA"/>
</dbReference>
<keyword evidence="16" id="KW-1133">Transmembrane helix</keyword>
<comment type="function">
    <text evidence="29">Acts as a Baeyer-Villiger monooxygenase on a broad range of substrates. Catalyzes the insertion of an oxygen atom into a carbon-carbon bond adjacent to a carbonyl, which converts ketones to esters. Active on diverse carbonyl compounds, whereas soft nucleophiles are mostly non- or poorly reactive. In contrast with other forms of FMO it is non- or poorly active on 'classical' substrates such as drugs, pesticides, and dietary components containing soft nucleophilic heteroatoms. Able to oxidize drug molecules bearing a carbonyl group on an aliphatic chain, such as nabumetone and pentoxifylline. Also, in the absence of substrates, shows slow but yet significant NADPH oxidase activity. Acts as a positive modulator of cholesterol biosynthesis as well as glucose homeostasis, promoting metabolic aging via pleiotropic effects.</text>
</comment>
<dbReference type="GO" id="GO:0034899">
    <property type="term" value="F:trimethylamine monooxygenase activity"/>
    <property type="evidence" value="ECO:0007669"/>
    <property type="project" value="UniProtKB-EC"/>
</dbReference>
<protein>
    <recommendedName>
        <fullName evidence="26">Flavin-containing monooxygenase 1</fullName>
        <ecNumber evidence="25">1.14.13.148</ecNumber>
        <ecNumber evidence="6">1.14.13.8</ecNumber>
        <ecNumber evidence="5">1.6.3.1</ecNumber>
    </recommendedName>
    <alternativeName>
        <fullName evidence="28">Dimethylaniline monooxygenase [N-oxide-forming] 1</fullName>
    </alternativeName>
    <alternativeName>
        <fullName evidence="24">Dimethylaniline monooxygenase [N-oxide-forming] 5</fullName>
    </alternativeName>
    <alternativeName>
        <fullName evidence="21">Dimethylaniline oxidase 1</fullName>
    </alternativeName>
    <alternativeName>
        <fullName evidence="22">Dimethylaniline oxidase 5</fullName>
    </alternativeName>
    <alternativeName>
        <fullName evidence="7">Flavin-containing monooxygenase 5</fullName>
    </alternativeName>
    <alternativeName>
        <fullName evidence="23">NADPH oxidase</fullName>
    </alternativeName>
    <alternativeName>
        <fullName evidence="27">Trimethylamine monooxygenase</fullName>
    </alternativeName>
</protein>
<evidence type="ECO:0000256" key="2">
    <source>
        <dbReference type="ARBA" id="ARBA00004389"/>
    </source>
</evidence>
<keyword evidence="18 44" id="KW-0503">Monooxygenase</keyword>
<name>A0A397TVW9_9GLOM</name>
<evidence type="ECO:0000256" key="5">
    <source>
        <dbReference type="ARBA" id="ARBA00012698"/>
    </source>
</evidence>
<evidence type="ECO:0000256" key="38">
    <source>
        <dbReference type="ARBA" id="ARBA00048088"/>
    </source>
</evidence>
<gene>
    <name evidence="44" type="ORF">C2G38_2025401</name>
</gene>
<evidence type="ECO:0000256" key="16">
    <source>
        <dbReference type="ARBA" id="ARBA00022989"/>
    </source>
</evidence>
<evidence type="ECO:0000256" key="11">
    <source>
        <dbReference type="ARBA" id="ARBA00022692"/>
    </source>
</evidence>
<dbReference type="GO" id="GO:0006629">
    <property type="term" value="P:lipid metabolic process"/>
    <property type="evidence" value="ECO:0007669"/>
    <property type="project" value="UniProtKB-KW"/>
</dbReference>
<evidence type="ECO:0000256" key="13">
    <source>
        <dbReference type="ARBA" id="ARBA00022827"/>
    </source>
</evidence>
<evidence type="ECO:0000256" key="29">
    <source>
        <dbReference type="ARBA" id="ARBA00045722"/>
    </source>
</evidence>
<keyword evidence="11" id="KW-0812">Transmembrane</keyword>
<evidence type="ECO:0000256" key="10">
    <source>
        <dbReference type="ARBA" id="ARBA00022630"/>
    </source>
</evidence>
<evidence type="ECO:0000256" key="25">
    <source>
        <dbReference type="ARBA" id="ARBA00034528"/>
    </source>
</evidence>
<evidence type="ECO:0000256" key="3">
    <source>
        <dbReference type="ARBA" id="ARBA00004524"/>
    </source>
</evidence>
<comment type="similarity">
    <text evidence="4">Belongs to the FMO family.</text>
</comment>
<comment type="catalytic activity">
    <reaction evidence="43">
        <text>octan-3-one + NADPH + O2 + H(+) = pentyl propanoate + NADP(+) + H2O</text>
        <dbReference type="Rhea" id="RHEA:54840"/>
        <dbReference type="ChEBI" id="CHEBI:15377"/>
        <dbReference type="ChEBI" id="CHEBI:15378"/>
        <dbReference type="ChEBI" id="CHEBI:15379"/>
        <dbReference type="ChEBI" id="CHEBI:57783"/>
        <dbReference type="ChEBI" id="CHEBI:58349"/>
        <dbReference type="ChEBI" id="CHEBI:80946"/>
        <dbReference type="ChEBI" id="CHEBI:87373"/>
    </reaction>
    <physiologicalReaction direction="left-to-right" evidence="43">
        <dbReference type="Rhea" id="RHEA:54841"/>
    </physiologicalReaction>
</comment>
<evidence type="ECO:0000256" key="14">
    <source>
        <dbReference type="ARBA" id="ARBA00022848"/>
    </source>
</evidence>
<comment type="catalytic activity">
    <reaction evidence="37">
        <text>hypotaurine + NADPH + O2 + H(+) = taurine + NADP(+) + H2O</text>
        <dbReference type="Rhea" id="RHEA:69819"/>
        <dbReference type="ChEBI" id="CHEBI:15377"/>
        <dbReference type="ChEBI" id="CHEBI:15378"/>
        <dbReference type="ChEBI" id="CHEBI:15379"/>
        <dbReference type="ChEBI" id="CHEBI:57783"/>
        <dbReference type="ChEBI" id="CHEBI:57853"/>
        <dbReference type="ChEBI" id="CHEBI:58349"/>
        <dbReference type="ChEBI" id="CHEBI:507393"/>
        <dbReference type="EC" id="1.14.13.8"/>
    </reaction>
    <physiologicalReaction direction="left-to-right" evidence="37">
        <dbReference type="Rhea" id="RHEA:69820"/>
    </physiologicalReaction>
</comment>
<keyword evidence="15" id="KW-0521">NADP</keyword>
<accession>A0A397TVW9</accession>
<evidence type="ECO:0000256" key="15">
    <source>
        <dbReference type="ARBA" id="ARBA00022857"/>
    </source>
</evidence>
<dbReference type="AlphaFoldDB" id="A0A397TVW9"/>
<evidence type="ECO:0000256" key="8">
    <source>
        <dbReference type="ARBA" id="ARBA00022481"/>
    </source>
</evidence>
<dbReference type="EC" id="1.14.13.8" evidence="6"/>
<reference evidence="44 45" key="1">
    <citation type="submission" date="2018-06" db="EMBL/GenBank/DDBJ databases">
        <title>Comparative genomics reveals the genomic features of Rhizophagus irregularis, R. cerebriforme, R. diaphanum and Gigaspora rosea, and their symbiotic lifestyle signature.</title>
        <authorList>
            <person name="Morin E."/>
            <person name="San Clemente H."/>
            <person name="Chen E.C.H."/>
            <person name="De La Providencia I."/>
            <person name="Hainaut M."/>
            <person name="Kuo A."/>
            <person name="Kohler A."/>
            <person name="Murat C."/>
            <person name="Tang N."/>
            <person name="Roy S."/>
            <person name="Loubradou J."/>
            <person name="Henrissat B."/>
            <person name="Grigoriev I.V."/>
            <person name="Corradi N."/>
            <person name="Roux C."/>
            <person name="Martin F.M."/>
        </authorList>
    </citation>
    <scope>NUCLEOTIDE SEQUENCE [LARGE SCALE GENOMIC DNA]</scope>
    <source>
        <strain evidence="44 45">DAOM 194757</strain>
    </source>
</reference>
<comment type="catalytic activity">
    <reaction evidence="42">
        <text>N,N-dimethylaniline + NADPH + O2 + H(+) = N,N-dimethylaniline N-oxide + NADP(+) + H2O</text>
        <dbReference type="Rhea" id="RHEA:24468"/>
        <dbReference type="ChEBI" id="CHEBI:15377"/>
        <dbReference type="ChEBI" id="CHEBI:15378"/>
        <dbReference type="ChEBI" id="CHEBI:15379"/>
        <dbReference type="ChEBI" id="CHEBI:16269"/>
        <dbReference type="ChEBI" id="CHEBI:17735"/>
        <dbReference type="ChEBI" id="CHEBI:57783"/>
        <dbReference type="ChEBI" id="CHEBI:58349"/>
        <dbReference type="EC" id="1.14.13.8"/>
    </reaction>
    <physiologicalReaction direction="left-to-right" evidence="42">
        <dbReference type="Rhea" id="RHEA:24469"/>
    </physiologicalReaction>
</comment>
<evidence type="ECO:0000256" key="18">
    <source>
        <dbReference type="ARBA" id="ARBA00023033"/>
    </source>
</evidence>
<evidence type="ECO:0000256" key="40">
    <source>
        <dbReference type="ARBA" id="ARBA00048989"/>
    </source>
</evidence>
<comment type="catalytic activity">
    <reaction evidence="36">
        <text>hexan-3-one + NADPH + O2 + H(+) = ethyl butanoate + NADP(+) + H2O</text>
        <dbReference type="Rhea" id="RHEA:54844"/>
        <dbReference type="ChEBI" id="CHEBI:15377"/>
        <dbReference type="ChEBI" id="CHEBI:15378"/>
        <dbReference type="ChEBI" id="CHEBI:15379"/>
        <dbReference type="ChEBI" id="CHEBI:57783"/>
        <dbReference type="ChEBI" id="CHEBI:58349"/>
        <dbReference type="ChEBI" id="CHEBI:88764"/>
        <dbReference type="ChEBI" id="CHEBI:89891"/>
    </reaction>
    <physiologicalReaction direction="left-to-right" evidence="36">
        <dbReference type="Rhea" id="RHEA:54845"/>
    </physiologicalReaction>
</comment>
<evidence type="ECO:0000256" key="33">
    <source>
        <dbReference type="ARBA" id="ARBA00047574"/>
    </source>
</evidence>
<evidence type="ECO:0000256" key="6">
    <source>
        <dbReference type="ARBA" id="ARBA00012850"/>
    </source>
</evidence>
<evidence type="ECO:0000256" key="17">
    <source>
        <dbReference type="ARBA" id="ARBA00023002"/>
    </source>
</evidence>
<keyword evidence="17" id="KW-0560">Oxidoreductase</keyword>
<evidence type="ECO:0000256" key="37">
    <source>
        <dbReference type="ARBA" id="ARBA00048041"/>
    </source>
</evidence>
<evidence type="ECO:0000256" key="32">
    <source>
        <dbReference type="ARBA" id="ARBA00047426"/>
    </source>
</evidence>
<evidence type="ECO:0000313" key="44">
    <source>
        <dbReference type="EMBL" id="RIB02200.1"/>
    </source>
</evidence>
<keyword evidence="45" id="KW-1185">Reference proteome</keyword>
<comment type="catalytic activity">
    <reaction evidence="35">
        <text>NADPH + O2 + H(+) = H2O2 + NADP(+)</text>
        <dbReference type="Rhea" id="RHEA:11260"/>
        <dbReference type="ChEBI" id="CHEBI:15378"/>
        <dbReference type="ChEBI" id="CHEBI:15379"/>
        <dbReference type="ChEBI" id="CHEBI:16240"/>
        <dbReference type="ChEBI" id="CHEBI:57783"/>
        <dbReference type="ChEBI" id="CHEBI:58349"/>
        <dbReference type="EC" id="1.6.3.1"/>
    </reaction>
    <physiologicalReaction direction="left-to-right" evidence="35">
        <dbReference type="Rhea" id="RHEA:11261"/>
    </physiologicalReaction>
</comment>
<evidence type="ECO:0000256" key="41">
    <source>
        <dbReference type="ARBA" id="ARBA00048990"/>
    </source>
</evidence>
<dbReference type="GO" id="GO:0005789">
    <property type="term" value="C:endoplasmic reticulum membrane"/>
    <property type="evidence" value="ECO:0007669"/>
    <property type="project" value="UniProtKB-SubCell"/>
</dbReference>
<evidence type="ECO:0000256" key="22">
    <source>
        <dbReference type="ARBA" id="ARBA00029728"/>
    </source>
</evidence>
<dbReference type="PRINTS" id="PR00370">
    <property type="entry name" value="FMOXYGENASE"/>
</dbReference>
<dbReference type="InterPro" id="IPR036188">
    <property type="entry name" value="FAD/NAD-bd_sf"/>
</dbReference>
<dbReference type="PANTHER" id="PTHR23023">
    <property type="entry name" value="DIMETHYLANILINE MONOOXYGENASE"/>
    <property type="match status" value="1"/>
</dbReference>
<evidence type="ECO:0000256" key="4">
    <source>
        <dbReference type="ARBA" id="ARBA00009183"/>
    </source>
</evidence>
<comment type="catalytic activity">
    <reaction evidence="41">
        <text>heptan-4-one + NADPH + O2 + H(+) = propyl butanoate + NADP(+) + H2O</text>
        <dbReference type="Rhea" id="RHEA:54852"/>
        <dbReference type="ChEBI" id="CHEBI:15377"/>
        <dbReference type="ChEBI" id="CHEBI:15378"/>
        <dbReference type="ChEBI" id="CHEBI:15379"/>
        <dbReference type="ChEBI" id="CHEBI:57783"/>
        <dbReference type="ChEBI" id="CHEBI:58349"/>
        <dbReference type="ChEBI" id="CHEBI:89484"/>
        <dbReference type="ChEBI" id="CHEBI:89719"/>
    </reaction>
    <physiologicalReaction direction="left-to-right" evidence="41">
        <dbReference type="Rhea" id="RHEA:54853"/>
    </physiologicalReaction>
</comment>
<dbReference type="EC" id="1.14.13.148" evidence="25"/>
<keyword evidence="10" id="KW-0285">Flavoprotein</keyword>
<comment type="catalytic activity">
    <reaction evidence="38">
        <text>trimethylamine + NADPH + O2 = trimethylamine N-oxide + NADP(+) + H2O</text>
        <dbReference type="Rhea" id="RHEA:31979"/>
        <dbReference type="ChEBI" id="CHEBI:15377"/>
        <dbReference type="ChEBI" id="CHEBI:15379"/>
        <dbReference type="ChEBI" id="CHEBI:15724"/>
        <dbReference type="ChEBI" id="CHEBI:57783"/>
        <dbReference type="ChEBI" id="CHEBI:58349"/>
        <dbReference type="ChEBI" id="CHEBI:58389"/>
        <dbReference type="EC" id="1.14.13.148"/>
    </reaction>
    <physiologicalReaction direction="left-to-right" evidence="38">
        <dbReference type="Rhea" id="RHEA:31980"/>
    </physiologicalReaction>
</comment>
<keyword evidence="14" id="KW-0492">Microsome</keyword>
<evidence type="ECO:0000256" key="27">
    <source>
        <dbReference type="ARBA" id="ARBA00034554"/>
    </source>
</evidence>
<comment type="catalytic activity">
    <reaction evidence="39">
        <text>octan-3-one + NADPH + O2 + H(+) = ethyl hexanoate + NADP(+) + H2O</text>
        <dbReference type="Rhea" id="RHEA:54856"/>
        <dbReference type="ChEBI" id="CHEBI:15377"/>
        <dbReference type="ChEBI" id="CHEBI:15378"/>
        <dbReference type="ChEBI" id="CHEBI:15379"/>
        <dbReference type="ChEBI" id="CHEBI:57783"/>
        <dbReference type="ChEBI" id="CHEBI:58349"/>
        <dbReference type="ChEBI" id="CHEBI:80946"/>
        <dbReference type="ChEBI" id="CHEBI:86055"/>
    </reaction>
    <physiologicalReaction direction="left-to-right" evidence="39">
        <dbReference type="Rhea" id="RHEA:54857"/>
    </physiologicalReaction>
</comment>
<keyword evidence="12" id="KW-0256">Endoplasmic reticulum</keyword>
<evidence type="ECO:0000256" key="7">
    <source>
        <dbReference type="ARBA" id="ARBA00019213"/>
    </source>
</evidence>
<evidence type="ECO:0000256" key="35">
    <source>
        <dbReference type="ARBA" id="ARBA00047864"/>
    </source>
</evidence>
<dbReference type="PIRSF" id="PIRSF000332">
    <property type="entry name" value="FMO"/>
    <property type="match status" value="1"/>
</dbReference>
<dbReference type="GO" id="GO:0016174">
    <property type="term" value="F:NAD(P)H oxidase H2O2-forming activity"/>
    <property type="evidence" value="ECO:0007669"/>
    <property type="project" value="UniProtKB-EC"/>
</dbReference>
<organism evidence="44 45">
    <name type="scientific">Gigaspora rosea</name>
    <dbReference type="NCBI Taxonomy" id="44941"/>
    <lineage>
        <taxon>Eukaryota</taxon>
        <taxon>Fungi</taxon>
        <taxon>Fungi incertae sedis</taxon>
        <taxon>Mucoromycota</taxon>
        <taxon>Glomeromycotina</taxon>
        <taxon>Glomeromycetes</taxon>
        <taxon>Diversisporales</taxon>
        <taxon>Gigasporaceae</taxon>
        <taxon>Gigaspora</taxon>
    </lineage>
</organism>
<evidence type="ECO:0000256" key="19">
    <source>
        <dbReference type="ARBA" id="ARBA00023098"/>
    </source>
</evidence>
<dbReference type="InterPro" id="IPR020946">
    <property type="entry name" value="Flavin_mOase-like"/>
</dbReference>
<evidence type="ECO:0000256" key="1">
    <source>
        <dbReference type="ARBA" id="ARBA00001974"/>
    </source>
</evidence>
<keyword evidence="19" id="KW-0443">Lipid metabolism</keyword>
<dbReference type="STRING" id="44941.A0A397TVW9"/>
<comment type="cofactor">
    <cofactor evidence="1">
        <name>FAD</name>
        <dbReference type="ChEBI" id="CHEBI:57692"/>
    </cofactor>
</comment>
<evidence type="ECO:0000256" key="24">
    <source>
        <dbReference type="ARBA" id="ARBA00033301"/>
    </source>
</evidence>
<evidence type="ECO:0000256" key="23">
    <source>
        <dbReference type="ARBA" id="ARBA00033213"/>
    </source>
</evidence>
<evidence type="ECO:0000256" key="36">
    <source>
        <dbReference type="ARBA" id="ARBA00047977"/>
    </source>
</evidence>
<evidence type="ECO:0000256" key="30">
    <source>
        <dbReference type="ARBA" id="ARBA00045957"/>
    </source>
</evidence>
<comment type="function">
    <text evidence="30">Broad spectrum monooxygenase that catalyzes the oxygenation of a wide variety of nitrogen- and sulfur-containing compounds including xenobiotics. Catalyzes the S-oxygenation of hypotaurine to produce taurine, an organic osmolyte involved in cell volume regulation as well as a variety of cytoprotective and developmental processes. In vitro, catalyzes the N-oxygenation of trimethylamine (TMA) to produce trimethylamine N-oxide (TMAO) and could therefore participate to the detoxification of this compound that is generated by the action of gut microbiota from dietary precursors such as choline, choline containing compounds, betaine or L-carnitine.</text>
</comment>
<dbReference type="OrthoDB" id="66881at2759"/>
<dbReference type="Gene3D" id="3.50.50.60">
    <property type="entry name" value="FAD/NAD(P)-binding domain"/>
    <property type="match status" value="2"/>
</dbReference>
<dbReference type="SUPFAM" id="SSF51905">
    <property type="entry name" value="FAD/NAD(P)-binding domain"/>
    <property type="match status" value="2"/>
</dbReference>
<dbReference type="Pfam" id="PF00743">
    <property type="entry name" value="FMO-like"/>
    <property type="match status" value="1"/>
</dbReference>
<keyword evidence="9" id="KW-0597">Phosphoprotein</keyword>
<comment type="caution">
    <text evidence="44">The sequence shown here is derived from an EMBL/GenBank/DDBJ whole genome shotgun (WGS) entry which is preliminary data.</text>
</comment>
<evidence type="ECO:0000256" key="28">
    <source>
        <dbReference type="ARBA" id="ARBA00034561"/>
    </source>
</evidence>
<comment type="catalytic activity">
    <reaction evidence="40">
        <text>(2E)-geranial + NADPH + O2 + H(+) = (1E)-2,6-dimethylhepta-1,5-dien-1-yl formate + NADP(+) + H2O</text>
        <dbReference type="Rhea" id="RHEA:54860"/>
        <dbReference type="ChEBI" id="CHEBI:15377"/>
        <dbReference type="ChEBI" id="CHEBI:15378"/>
        <dbReference type="ChEBI" id="CHEBI:15379"/>
        <dbReference type="ChEBI" id="CHEBI:16980"/>
        <dbReference type="ChEBI" id="CHEBI:57783"/>
        <dbReference type="ChEBI" id="CHEBI:58349"/>
        <dbReference type="ChEBI" id="CHEBI:138375"/>
    </reaction>
    <physiologicalReaction direction="left-to-right" evidence="40">
        <dbReference type="Rhea" id="RHEA:54861"/>
    </physiologicalReaction>
</comment>
<evidence type="ECO:0000256" key="21">
    <source>
        <dbReference type="ARBA" id="ARBA00029725"/>
    </source>
</evidence>
<dbReference type="InterPro" id="IPR000960">
    <property type="entry name" value="Flavin_mOase"/>
</dbReference>
<evidence type="ECO:0000256" key="12">
    <source>
        <dbReference type="ARBA" id="ARBA00022824"/>
    </source>
</evidence>
<evidence type="ECO:0000256" key="42">
    <source>
        <dbReference type="ARBA" id="ARBA00049443"/>
    </source>
</evidence>
<evidence type="ECO:0000256" key="20">
    <source>
        <dbReference type="ARBA" id="ARBA00023136"/>
    </source>
</evidence>
<sequence length="516" mass="59685">MVKPRVAIIGAGSSGLAALKQCLDDDLVPICFEQTSYVGGLWNFVEIDDKNKDPHSSAYKSLVINTSKELMTFSDFPIPAEWPHYLHNSLVTKYFNMYADNFKLRQYIKFHTTVVRVSYLPDHRWKVKYITCVDKDQTGEKQNSEHEEIFDFVMVCNGHHRKHRWPKYKGMDEFKGEQTHSHFYRRSASFENKRVVVVGVGNSGVDIAVELSHVASQVYLCVRRGTLPWIFPRLIGGKPIDHLRSRFSTYFLPRSPSAYAKLIVKTLGPHPPSFQPTTTSIFSSHPTLKSELFERLSTGTIIVTKNILELMPDETKSIKFVDGSTVENINVIIYATGYNIDFPFLDRDIINGGSEIEQEFEDEYKENLAWMYKMMFPPNYRNIAFIGLVQPIGAIFPIIEMQTRYVTSLIKGFINPLPSPQDMNIAIRDYHNKLRKRYYLSARHTIQVDYHSYLDELSLELGCYPYPLEILKKFGFDIWKLSMFGLRTPIQYRLLGRQCWEGAKDAIMIYNKVNPN</sequence>
<evidence type="ECO:0000313" key="45">
    <source>
        <dbReference type="Proteomes" id="UP000266673"/>
    </source>
</evidence>
<keyword evidence="13" id="KW-0274">FAD</keyword>
<dbReference type="FunFam" id="3.50.50.60:FF:000159">
    <property type="entry name" value="Dimethylaniline monooxygenase [N-oxide-forming]"/>
    <property type="match status" value="1"/>
</dbReference>
<proteinExistence type="inferred from homology"/>
<evidence type="ECO:0000256" key="34">
    <source>
        <dbReference type="ARBA" id="ARBA00047855"/>
    </source>
</evidence>
<evidence type="ECO:0000256" key="31">
    <source>
        <dbReference type="ARBA" id="ARBA00047338"/>
    </source>
</evidence>
<dbReference type="GO" id="GO:0050660">
    <property type="term" value="F:flavin adenine dinucleotide binding"/>
    <property type="evidence" value="ECO:0007669"/>
    <property type="project" value="InterPro"/>
</dbReference>
<dbReference type="PRINTS" id="PR01125">
    <property type="entry name" value="FMOXYGENASE5"/>
</dbReference>
<comment type="catalytic activity">
    <reaction evidence="33">
        <text>heptan-2-one + NADPH + O2 + H(+) = pentyl acetate + NADP(+) + H2O</text>
        <dbReference type="Rhea" id="RHEA:54836"/>
        <dbReference type="ChEBI" id="CHEBI:5672"/>
        <dbReference type="ChEBI" id="CHEBI:15377"/>
        <dbReference type="ChEBI" id="CHEBI:15378"/>
        <dbReference type="ChEBI" id="CHEBI:15379"/>
        <dbReference type="ChEBI" id="CHEBI:57783"/>
        <dbReference type="ChEBI" id="CHEBI:58349"/>
        <dbReference type="ChEBI" id="CHEBI:87362"/>
    </reaction>
    <physiologicalReaction direction="left-to-right" evidence="33">
        <dbReference type="Rhea" id="RHEA:54837"/>
    </physiologicalReaction>
</comment>
<comment type="catalytic activity">
    <reaction evidence="32">
        <text>hexan-3-one + NADPH + O2 + H(+) = propyl propanoate + NADP(+) + H2O</text>
        <dbReference type="Rhea" id="RHEA:54848"/>
        <dbReference type="ChEBI" id="CHEBI:15377"/>
        <dbReference type="ChEBI" id="CHEBI:15378"/>
        <dbReference type="ChEBI" id="CHEBI:15379"/>
        <dbReference type="ChEBI" id="CHEBI:57783"/>
        <dbReference type="ChEBI" id="CHEBI:58349"/>
        <dbReference type="ChEBI" id="CHEBI:89828"/>
        <dbReference type="ChEBI" id="CHEBI:89891"/>
    </reaction>
    <physiologicalReaction direction="left-to-right" evidence="32">
        <dbReference type="Rhea" id="RHEA:54849"/>
    </physiologicalReaction>
</comment>
<dbReference type="InterPro" id="IPR002257">
    <property type="entry name" value="Flavin_mOase_5"/>
</dbReference>
<evidence type="ECO:0000256" key="39">
    <source>
        <dbReference type="ARBA" id="ARBA00048459"/>
    </source>
</evidence>
<dbReference type="GO" id="GO:0050661">
    <property type="term" value="F:NADP binding"/>
    <property type="evidence" value="ECO:0007669"/>
    <property type="project" value="InterPro"/>
</dbReference>
<evidence type="ECO:0000256" key="9">
    <source>
        <dbReference type="ARBA" id="ARBA00022553"/>
    </source>
</evidence>